<reference evidence="1" key="2">
    <citation type="journal article" date="2024" name="Plant">
        <title>Genomic evolution and insights into agronomic trait innovations of Sesamum species.</title>
        <authorList>
            <person name="Miao H."/>
            <person name="Wang L."/>
            <person name="Qu L."/>
            <person name="Liu H."/>
            <person name="Sun Y."/>
            <person name="Le M."/>
            <person name="Wang Q."/>
            <person name="Wei S."/>
            <person name="Zheng Y."/>
            <person name="Lin W."/>
            <person name="Duan Y."/>
            <person name="Cao H."/>
            <person name="Xiong S."/>
            <person name="Wang X."/>
            <person name="Wei L."/>
            <person name="Li C."/>
            <person name="Ma Q."/>
            <person name="Ju M."/>
            <person name="Zhao R."/>
            <person name="Li G."/>
            <person name="Mu C."/>
            <person name="Tian Q."/>
            <person name="Mei H."/>
            <person name="Zhang T."/>
            <person name="Gao T."/>
            <person name="Zhang H."/>
        </authorList>
    </citation>
    <scope>NUCLEOTIDE SEQUENCE</scope>
    <source>
        <strain evidence="1">G02</strain>
    </source>
</reference>
<dbReference type="AlphaFoldDB" id="A0AAW2RF63"/>
<gene>
    <name evidence="1" type="ORF">Sradi_3172100</name>
</gene>
<sequence>MEVDSDVVVTIPQIESATRSKTSSSKDLLKKHIAPNTYNHYEEKVEVRVIDNLPKDKQSIASIARRSYVEIPKAPKKKPLKVCGRIRNDLAST</sequence>
<evidence type="ECO:0000313" key="1">
    <source>
        <dbReference type="EMBL" id="KAL0378666.1"/>
    </source>
</evidence>
<accession>A0AAW2RF63</accession>
<dbReference type="EMBL" id="JACGWJ010000013">
    <property type="protein sequence ID" value="KAL0378666.1"/>
    <property type="molecule type" value="Genomic_DNA"/>
</dbReference>
<organism evidence="1">
    <name type="scientific">Sesamum radiatum</name>
    <name type="common">Black benniseed</name>
    <dbReference type="NCBI Taxonomy" id="300843"/>
    <lineage>
        <taxon>Eukaryota</taxon>
        <taxon>Viridiplantae</taxon>
        <taxon>Streptophyta</taxon>
        <taxon>Embryophyta</taxon>
        <taxon>Tracheophyta</taxon>
        <taxon>Spermatophyta</taxon>
        <taxon>Magnoliopsida</taxon>
        <taxon>eudicotyledons</taxon>
        <taxon>Gunneridae</taxon>
        <taxon>Pentapetalae</taxon>
        <taxon>asterids</taxon>
        <taxon>lamiids</taxon>
        <taxon>Lamiales</taxon>
        <taxon>Pedaliaceae</taxon>
        <taxon>Sesamum</taxon>
    </lineage>
</organism>
<protein>
    <submittedName>
        <fullName evidence="1">Uncharacterized protein</fullName>
    </submittedName>
</protein>
<reference evidence="1" key="1">
    <citation type="submission" date="2020-06" db="EMBL/GenBank/DDBJ databases">
        <authorList>
            <person name="Li T."/>
            <person name="Hu X."/>
            <person name="Zhang T."/>
            <person name="Song X."/>
            <person name="Zhang H."/>
            <person name="Dai N."/>
            <person name="Sheng W."/>
            <person name="Hou X."/>
            <person name="Wei L."/>
        </authorList>
    </citation>
    <scope>NUCLEOTIDE SEQUENCE</scope>
    <source>
        <strain evidence="1">G02</strain>
        <tissue evidence="1">Leaf</tissue>
    </source>
</reference>
<proteinExistence type="predicted"/>
<comment type="caution">
    <text evidence="1">The sequence shown here is derived from an EMBL/GenBank/DDBJ whole genome shotgun (WGS) entry which is preliminary data.</text>
</comment>
<name>A0AAW2RF63_SESRA</name>